<protein>
    <submittedName>
        <fullName evidence="1">Rho GTPase-activating protein REN1</fullName>
    </submittedName>
</protein>
<evidence type="ECO:0000313" key="1">
    <source>
        <dbReference type="EMBL" id="KAI8003081.1"/>
    </source>
</evidence>
<organism evidence="1 2">
    <name type="scientific">Camellia lanceoleosa</name>
    <dbReference type="NCBI Taxonomy" id="1840588"/>
    <lineage>
        <taxon>Eukaryota</taxon>
        <taxon>Viridiplantae</taxon>
        <taxon>Streptophyta</taxon>
        <taxon>Embryophyta</taxon>
        <taxon>Tracheophyta</taxon>
        <taxon>Spermatophyta</taxon>
        <taxon>Magnoliopsida</taxon>
        <taxon>eudicotyledons</taxon>
        <taxon>Gunneridae</taxon>
        <taxon>Pentapetalae</taxon>
        <taxon>asterids</taxon>
        <taxon>Ericales</taxon>
        <taxon>Theaceae</taxon>
        <taxon>Camellia</taxon>
    </lineage>
</organism>
<gene>
    <name evidence="1" type="ORF">LOK49_LG08G00950</name>
</gene>
<accession>A0ACC0GSK1</accession>
<proteinExistence type="predicted"/>
<reference evidence="1 2" key="1">
    <citation type="journal article" date="2022" name="Plant J.">
        <title>Chromosome-level genome of Camellia lanceoleosa provides a valuable resource for understanding genome evolution and self-incompatibility.</title>
        <authorList>
            <person name="Gong W."/>
            <person name="Xiao S."/>
            <person name="Wang L."/>
            <person name="Liao Z."/>
            <person name="Chang Y."/>
            <person name="Mo W."/>
            <person name="Hu G."/>
            <person name="Li W."/>
            <person name="Zhao G."/>
            <person name="Zhu H."/>
            <person name="Hu X."/>
            <person name="Ji K."/>
            <person name="Xiang X."/>
            <person name="Song Q."/>
            <person name="Yuan D."/>
            <person name="Jin S."/>
            <person name="Zhang L."/>
        </authorList>
    </citation>
    <scope>NUCLEOTIDE SEQUENCE [LARGE SCALE GENOMIC DNA]</scope>
    <source>
        <strain evidence="1">SQ_2022a</strain>
    </source>
</reference>
<sequence length="971" mass="106942">MTSRNTDSSQGEGGNPQHPAGPPDRGHSRGGNKIFKNGPLFLSSKGIGWTSWKKRWFILTRTSLVFFRSDPSAVPQKGSEVNLTLGGIDLNNSGSVVVKAEKKLLTVLFPDGRDGRAFTLKAETLEDLYEWKAALEEALAHSPSATLVMGQNGIFRNDQADAVDGSVEQSKEKQLVKSLVIGRPVLLALEDIDGTPSFLEKALRFVEEHGVKVEGILRQAADVDDVERRIREYEQGKNDFSPGEDAHVIADCVKYFIRELPSSPVPASCCNALLEACRTDRGRRLSAMREAICETFPEPNRRLLQRILMMMQTVASHKAVNRMSSSAVAACMAPLLLRPLLSGDCELEHDFDVGGDGSIQLLQAAAAANHAQAIVITLLEEYDNIFGEGAMSTELYSDSEESGSESEELTDDDETIEDDEYDEDGTDASDVDIDEDFEHASNETHSETGDTGDDELYDDKGSNGPRLISKSNESDDDCKANQKSSSSSPQSSSTQHVNVHITENFPNRNNNSSAMQANVSSEVLGDNHAETSLVHKLTDKSPYKSPSSHVQNSTSISDGPESGGRRPTVWGRTPGKKLAMESVDLPFEDEVEIERLEVTKIDLLDRIAEEASGNENLQASLERRKNALHERRLALEQEVTRLQEQLQKERELRTVLEAGLKMPQGPLPLPATIDEKTKADLEEIARVEADIINLKQKADDLGVQLNQQREQNCGLAYGSCNQPLQTPNHQAKLKEKGKDFETTATSHIPERSTRNKDAQLDKVESDRDMKQDLPFLANKHLPQNQRLDPVCCNKSVGDTTASSCAEPVISKLAPTNSKKSGTRGEGANSTSSALSKLTNRLNFLKERRNQIANELQNMDKGRSSKPSAQSNERGRGSESRQSVQNLDNYQEVDGQSDYNSEKGLGLDSGQSLQKEGRYIENMEKHRKSDKGRLEGQSTPNLERGKSESFPNADKGRRTEGHSVATPRTYSR</sequence>
<dbReference type="Proteomes" id="UP001060215">
    <property type="component" value="Chromosome 9"/>
</dbReference>
<evidence type="ECO:0000313" key="2">
    <source>
        <dbReference type="Proteomes" id="UP001060215"/>
    </source>
</evidence>
<name>A0ACC0GSK1_9ERIC</name>
<dbReference type="EMBL" id="CM045766">
    <property type="protein sequence ID" value="KAI8003081.1"/>
    <property type="molecule type" value="Genomic_DNA"/>
</dbReference>
<keyword evidence="2" id="KW-1185">Reference proteome</keyword>
<comment type="caution">
    <text evidence="1">The sequence shown here is derived from an EMBL/GenBank/DDBJ whole genome shotgun (WGS) entry which is preliminary data.</text>
</comment>